<dbReference type="Proteomes" id="UP000322699">
    <property type="component" value="Unassembled WGS sequence"/>
</dbReference>
<comment type="caution">
    <text evidence="1">The sequence shown here is derived from an EMBL/GenBank/DDBJ whole genome shotgun (WGS) entry which is preliminary data.</text>
</comment>
<accession>A0A5B1CHG8</accession>
<evidence type="ECO:0000313" key="1">
    <source>
        <dbReference type="EMBL" id="KAA1260638.1"/>
    </source>
</evidence>
<sequence length="84" mass="10128">MHLPELRRSGLFRPTHARAFDWWRSLRSVERWLFLATNLLPKAVWTVGEHRMSNKEFSMRKSGTCANKQFNIRDSLFVFDIEFR</sequence>
<gene>
    <name evidence="1" type="ORF">LF1_31780</name>
</gene>
<dbReference type="AlphaFoldDB" id="A0A5B1CHG8"/>
<name>A0A5B1CHG8_9BACT</name>
<keyword evidence="2" id="KW-1185">Reference proteome</keyword>
<dbReference type="EMBL" id="VRLW01000001">
    <property type="protein sequence ID" value="KAA1260638.1"/>
    <property type="molecule type" value="Genomic_DNA"/>
</dbReference>
<evidence type="ECO:0000313" key="2">
    <source>
        <dbReference type="Proteomes" id="UP000322699"/>
    </source>
</evidence>
<organism evidence="1 2">
    <name type="scientific">Rubripirellula obstinata</name>
    <dbReference type="NCBI Taxonomy" id="406547"/>
    <lineage>
        <taxon>Bacteria</taxon>
        <taxon>Pseudomonadati</taxon>
        <taxon>Planctomycetota</taxon>
        <taxon>Planctomycetia</taxon>
        <taxon>Pirellulales</taxon>
        <taxon>Pirellulaceae</taxon>
        <taxon>Rubripirellula</taxon>
    </lineage>
</organism>
<protein>
    <submittedName>
        <fullName evidence="1">Uncharacterized protein</fullName>
    </submittedName>
</protein>
<reference evidence="1 2" key="1">
    <citation type="submission" date="2019-08" db="EMBL/GenBank/DDBJ databases">
        <title>Deep-cultivation of Planctomycetes and their phenomic and genomic characterization uncovers novel biology.</title>
        <authorList>
            <person name="Wiegand S."/>
            <person name="Jogler M."/>
            <person name="Boedeker C."/>
            <person name="Pinto D."/>
            <person name="Vollmers J."/>
            <person name="Rivas-Marin E."/>
            <person name="Kohn T."/>
            <person name="Peeters S.H."/>
            <person name="Heuer A."/>
            <person name="Rast P."/>
            <person name="Oberbeckmann S."/>
            <person name="Bunk B."/>
            <person name="Jeske O."/>
            <person name="Meyerdierks A."/>
            <person name="Storesund J.E."/>
            <person name="Kallscheuer N."/>
            <person name="Luecker S."/>
            <person name="Lage O.M."/>
            <person name="Pohl T."/>
            <person name="Merkel B.J."/>
            <person name="Hornburger P."/>
            <person name="Mueller R.-W."/>
            <person name="Bruemmer F."/>
            <person name="Labrenz M."/>
            <person name="Spormann A.M."/>
            <person name="Op Den Camp H."/>
            <person name="Overmann J."/>
            <person name="Amann R."/>
            <person name="Jetten M.S.M."/>
            <person name="Mascher T."/>
            <person name="Medema M.H."/>
            <person name="Devos D.P."/>
            <person name="Kaster A.-K."/>
            <person name="Ovreas L."/>
            <person name="Rohde M."/>
            <person name="Galperin M.Y."/>
            <person name="Jogler C."/>
        </authorList>
    </citation>
    <scope>NUCLEOTIDE SEQUENCE [LARGE SCALE GENOMIC DNA]</scope>
    <source>
        <strain evidence="1 2">LF1</strain>
    </source>
</reference>
<proteinExistence type="predicted"/>